<name>K1P786_MAGGI</name>
<evidence type="ECO:0000313" key="1">
    <source>
        <dbReference type="EMBL" id="EKC19492.1"/>
    </source>
</evidence>
<proteinExistence type="predicted"/>
<dbReference type="AlphaFoldDB" id="K1P786"/>
<gene>
    <name evidence="1" type="ORF">CGI_10008464</name>
</gene>
<sequence length="156" mass="18456">MLLAEDWRKCVQDCQESELILPLYKIKIYEEGKLCPIFKNEVHRMREHDGIKAAENRRGLKRARENPIDDSDSTVSMVAALLPSDDPTVKEFLKYRRILKSTNDQLLRNFYDAALAKLQTAIIRRHRELMEKKDEKSHPLIKIAEKLLVHWNIYHF</sequence>
<organism evidence="1">
    <name type="scientific">Magallana gigas</name>
    <name type="common">Pacific oyster</name>
    <name type="synonym">Crassostrea gigas</name>
    <dbReference type="NCBI Taxonomy" id="29159"/>
    <lineage>
        <taxon>Eukaryota</taxon>
        <taxon>Metazoa</taxon>
        <taxon>Spiralia</taxon>
        <taxon>Lophotrochozoa</taxon>
        <taxon>Mollusca</taxon>
        <taxon>Bivalvia</taxon>
        <taxon>Autobranchia</taxon>
        <taxon>Pteriomorphia</taxon>
        <taxon>Ostreida</taxon>
        <taxon>Ostreoidea</taxon>
        <taxon>Ostreidae</taxon>
        <taxon>Magallana</taxon>
    </lineage>
</organism>
<protein>
    <submittedName>
        <fullName evidence="1">Uncharacterized protein</fullName>
    </submittedName>
</protein>
<dbReference type="EMBL" id="JH818730">
    <property type="protein sequence ID" value="EKC19492.1"/>
    <property type="molecule type" value="Genomic_DNA"/>
</dbReference>
<accession>K1P786</accession>
<reference evidence="1" key="1">
    <citation type="journal article" date="2012" name="Nature">
        <title>The oyster genome reveals stress adaptation and complexity of shell formation.</title>
        <authorList>
            <person name="Zhang G."/>
            <person name="Fang X."/>
            <person name="Guo X."/>
            <person name="Li L."/>
            <person name="Luo R."/>
            <person name="Xu F."/>
            <person name="Yang P."/>
            <person name="Zhang L."/>
            <person name="Wang X."/>
            <person name="Qi H."/>
            <person name="Xiong Z."/>
            <person name="Que H."/>
            <person name="Xie Y."/>
            <person name="Holland P.W."/>
            <person name="Paps J."/>
            <person name="Zhu Y."/>
            <person name="Wu F."/>
            <person name="Chen Y."/>
            <person name="Wang J."/>
            <person name="Peng C."/>
            <person name="Meng J."/>
            <person name="Yang L."/>
            <person name="Liu J."/>
            <person name="Wen B."/>
            <person name="Zhang N."/>
            <person name="Huang Z."/>
            <person name="Zhu Q."/>
            <person name="Feng Y."/>
            <person name="Mount A."/>
            <person name="Hedgecock D."/>
            <person name="Xu Z."/>
            <person name="Liu Y."/>
            <person name="Domazet-Loso T."/>
            <person name="Du Y."/>
            <person name="Sun X."/>
            <person name="Zhang S."/>
            <person name="Liu B."/>
            <person name="Cheng P."/>
            <person name="Jiang X."/>
            <person name="Li J."/>
            <person name="Fan D."/>
            <person name="Wang W."/>
            <person name="Fu W."/>
            <person name="Wang T."/>
            <person name="Wang B."/>
            <person name="Zhang J."/>
            <person name="Peng Z."/>
            <person name="Li Y."/>
            <person name="Li N."/>
            <person name="Wang J."/>
            <person name="Chen M."/>
            <person name="He Y."/>
            <person name="Tan F."/>
            <person name="Song X."/>
            <person name="Zheng Q."/>
            <person name="Huang R."/>
            <person name="Yang H."/>
            <person name="Du X."/>
            <person name="Chen L."/>
            <person name="Yang M."/>
            <person name="Gaffney P.M."/>
            <person name="Wang S."/>
            <person name="Luo L."/>
            <person name="She Z."/>
            <person name="Ming Y."/>
            <person name="Huang W."/>
            <person name="Zhang S."/>
            <person name="Huang B."/>
            <person name="Zhang Y."/>
            <person name="Qu T."/>
            <person name="Ni P."/>
            <person name="Miao G."/>
            <person name="Wang J."/>
            <person name="Wang Q."/>
            <person name="Steinberg C.E."/>
            <person name="Wang H."/>
            <person name="Li N."/>
            <person name="Qian L."/>
            <person name="Zhang G."/>
            <person name="Li Y."/>
            <person name="Yang H."/>
            <person name="Liu X."/>
            <person name="Wang J."/>
            <person name="Yin Y."/>
            <person name="Wang J."/>
        </authorList>
    </citation>
    <scope>NUCLEOTIDE SEQUENCE [LARGE SCALE GENOMIC DNA]</scope>
    <source>
        <strain evidence="1">05x7-T-G4-1.051#20</strain>
    </source>
</reference>
<dbReference type="HOGENOM" id="CLU_1688451_0_0_1"/>
<dbReference type="InParanoid" id="K1P786"/>